<dbReference type="GO" id="GO:0015648">
    <property type="term" value="F:lipid-linked peptidoglycan transporter activity"/>
    <property type="evidence" value="ECO:0007669"/>
    <property type="project" value="TreeGrafter"/>
</dbReference>
<comment type="similarity">
    <text evidence="9">Belongs to the MurJ/MviN family.</text>
</comment>
<dbReference type="EMBL" id="JACHDD010000002">
    <property type="protein sequence ID" value="MBB5423020.1"/>
    <property type="molecule type" value="Genomic_DNA"/>
</dbReference>
<keyword evidence="2" id="KW-1003">Cell membrane</keyword>
<comment type="function">
    <text evidence="8">Involved in peptidoglycan biosynthesis. Transports lipid-linked peptidoglycan precursors from the inner to the outer leaflet of the cytoplasmic membrane.</text>
</comment>
<evidence type="ECO:0000256" key="9">
    <source>
        <dbReference type="ARBA" id="ARBA00061532"/>
    </source>
</evidence>
<feature type="transmembrane region" description="Helical" evidence="10">
    <location>
        <begin position="370"/>
        <end position="391"/>
    </location>
</feature>
<evidence type="ECO:0000256" key="8">
    <source>
        <dbReference type="ARBA" id="ARBA00060041"/>
    </source>
</evidence>
<gene>
    <name evidence="11" type="ORF">HDG40_001162</name>
</gene>
<evidence type="ECO:0000256" key="4">
    <source>
        <dbReference type="ARBA" id="ARBA00022960"/>
    </source>
</evidence>
<sequence length="459" mass="49747">MVSALRFQLTRWRERVLNTHPDHARIARSLARVSAFVLIGKCAGALKEMAIAYKYGVSSIVDAYQFTFSMVNWLPTTLLSVAGVVLVPMFVNLRAQKKDDVAQFVGELEGAALVSGFLVAIVLYLCWPFVMQHLGPDAPSTTRDLSREMMYWLAPTGVLTLGAGIYAARLQANEKHVNTLLEGLPAAVILVSVLVASPDAGLVSIVFGTVVGLALQMLCLRWLAGRTDGVSSRVRLSMRSPHLGEAWLSMRTLMVGQIAICFAGPLDQYLVASLEAGSNSTLGYANRVLALLLSVGAMAAARATLPIFTDIRRQGDVRRARRTALFWALATLAAGLVCALVSWFLAPTAIAVLFQRGAFTPEDTVRVASAFRWGLLQVPFYFALMVVWQLFASEGRFRLVTNISLLAFAVKAGASFVLVHLFGVAGVQISLALMYVTAFVLAISMLLGSSTSQHDSEMR</sequence>
<feature type="transmembrane region" description="Helical" evidence="10">
    <location>
        <begin position="325"/>
        <end position="350"/>
    </location>
</feature>
<proteinExistence type="inferred from homology"/>
<organism evidence="11 12">
    <name type="scientific">Paraburkholderia atlantica</name>
    <dbReference type="NCBI Taxonomy" id="2654982"/>
    <lineage>
        <taxon>Bacteria</taxon>
        <taxon>Pseudomonadati</taxon>
        <taxon>Pseudomonadota</taxon>
        <taxon>Betaproteobacteria</taxon>
        <taxon>Burkholderiales</taxon>
        <taxon>Burkholderiaceae</taxon>
        <taxon>Paraburkholderia</taxon>
    </lineage>
</organism>
<feature type="transmembrane region" description="Helical" evidence="10">
    <location>
        <begin position="429"/>
        <end position="449"/>
    </location>
</feature>
<evidence type="ECO:0000313" key="11">
    <source>
        <dbReference type="EMBL" id="MBB5423020.1"/>
    </source>
</evidence>
<dbReference type="PANTHER" id="PTHR47019:SF1">
    <property type="entry name" value="LIPID II FLIPPASE MURJ"/>
    <property type="match status" value="1"/>
</dbReference>
<feature type="transmembrane region" description="Helical" evidence="10">
    <location>
        <begin position="202"/>
        <end position="224"/>
    </location>
</feature>
<reference evidence="11 12" key="1">
    <citation type="submission" date="2020-08" db="EMBL/GenBank/DDBJ databases">
        <title>Genomic Encyclopedia of Type Strains, Phase IV (KMG-V): Genome sequencing to study the core and pangenomes of soil and plant-associated prokaryotes.</title>
        <authorList>
            <person name="Whitman W."/>
        </authorList>
    </citation>
    <scope>NUCLEOTIDE SEQUENCE [LARGE SCALE GENOMIC DNA]</scope>
    <source>
        <strain evidence="11 12">JPY158</strain>
    </source>
</reference>
<dbReference type="AlphaFoldDB" id="A0A7W8Q3F3"/>
<feature type="transmembrane region" description="Helical" evidence="10">
    <location>
        <begin position="180"/>
        <end position="196"/>
    </location>
</feature>
<comment type="caution">
    <text evidence="11">The sequence shown here is derived from an EMBL/GenBank/DDBJ whole genome shotgun (WGS) entry which is preliminary data.</text>
</comment>
<name>A0A7W8Q3F3_PARAM</name>
<evidence type="ECO:0000256" key="3">
    <source>
        <dbReference type="ARBA" id="ARBA00022692"/>
    </source>
</evidence>
<evidence type="ECO:0000313" key="12">
    <source>
        <dbReference type="Proteomes" id="UP000592780"/>
    </source>
</evidence>
<feature type="transmembrane region" description="Helical" evidence="10">
    <location>
        <begin position="73"/>
        <end position="91"/>
    </location>
</feature>
<feature type="transmembrane region" description="Helical" evidence="10">
    <location>
        <begin position="111"/>
        <end position="130"/>
    </location>
</feature>
<evidence type="ECO:0000256" key="2">
    <source>
        <dbReference type="ARBA" id="ARBA00022475"/>
    </source>
</evidence>
<keyword evidence="4" id="KW-0133">Cell shape</keyword>
<dbReference type="GO" id="GO:0005886">
    <property type="term" value="C:plasma membrane"/>
    <property type="evidence" value="ECO:0007669"/>
    <property type="project" value="UniProtKB-SubCell"/>
</dbReference>
<dbReference type="PANTHER" id="PTHR47019">
    <property type="entry name" value="LIPID II FLIPPASE MURJ"/>
    <property type="match status" value="1"/>
</dbReference>
<keyword evidence="3 10" id="KW-0812">Transmembrane</keyword>
<dbReference type="GO" id="GO:0008360">
    <property type="term" value="P:regulation of cell shape"/>
    <property type="evidence" value="ECO:0007669"/>
    <property type="project" value="UniProtKB-KW"/>
</dbReference>
<feature type="transmembrane region" description="Helical" evidence="10">
    <location>
        <begin position="150"/>
        <end position="168"/>
    </location>
</feature>
<dbReference type="InterPro" id="IPR051050">
    <property type="entry name" value="Lipid_II_flippase_MurJ/MviN"/>
</dbReference>
<dbReference type="GO" id="GO:0009252">
    <property type="term" value="P:peptidoglycan biosynthetic process"/>
    <property type="evidence" value="ECO:0007669"/>
    <property type="project" value="UniProtKB-KW"/>
</dbReference>
<evidence type="ECO:0000256" key="1">
    <source>
        <dbReference type="ARBA" id="ARBA00004651"/>
    </source>
</evidence>
<accession>A0A7W8Q3F3</accession>
<evidence type="ECO:0000256" key="7">
    <source>
        <dbReference type="ARBA" id="ARBA00023136"/>
    </source>
</evidence>
<feature type="transmembrane region" description="Helical" evidence="10">
    <location>
        <begin position="285"/>
        <end position="305"/>
    </location>
</feature>
<feature type="transmembrane region" description="Helical" evidence="10">
    <location>
        <begin position="403"/>
        <end position="423"/>
    </location>
</feature>
<dbReference type="Proteomes" id="UP000592780">
    <property type="component" value="Unassembled WGS sequence"/>
</dbReference>
<evidence type="ECO:0000256" key="5">
    <source>
        <dbReference type="ARBA" id="ARBA00022984"/>
    </source>
</evidence>
<evidence type="ECO:0000256" key="10">
    <source>
        <dbReference type="SAM" id="Phobius"/>
    </source>
</evidence>
<keyword evidence="5" id="KW-0573">Peptidoglycan synthesis</keyword>
<keyword evidence="6 10" id="KW-1133">Transmembrane helix</keyword>
<comment type="subcellular location">
    <subcellularLocation>
        <location evidence="1">Cell membrane</location>
        <topology evidence="1">Multi-pass membrane protein</topology>
    </subcellularLocation>
</comment>
<protein>
    <submittedName>
        <fullName evidence="11">Peptidoglycan biosynthesis protein MviN/MurJ (Putative lipid II flippase)</fullName>
    </submittedName>
</protein>
<feature type="transmembrane region" description="Helical" evidence="10">
    <location>
        <begin position="245"/>
        <end position="265"/>
    </location>
</feature>
<evidence type="ECO:0000256" key="6">
    <source>
        <dbReference type="ARBA" id="ARBA00022989"/>
    </source>
</evidence>
<dbReference type="OrthoDB" id="9804143at2"/>
<keyword evidence="7 10" id="KW-0472">Membrane</keyword>
<dbReference type="RefSeq" id="WP_018437935.1">
    <property type="nucleotide sequence ID" value="NZ_JACHDD010000002.1"/>
</dbReference>
<dbReference type="InterPro" id="IPR004268">
    <property type="entry name" value="MurJ"/>
</dbReference>
<dbReference type="GO" id="GO:0034204">
    <property type="term" value="P:lipid translocation"/>
    <property type="evidence" value="ECO:0007669"/>
    <property type="project" value="TreeGrafter"/>
</dbReference>
<dbReference type="Pfam" id="PF03023">
    <property type="entry name" value="MurJ"/>
    <property type="match status" value="1"/>
</dbReference>
<keyword evidence="12" id="KW-1185">Reference proteome</keyword>